<organism evidence="1 2">
    <name type="scientific">Miniphocaeibacter halophilus</name>
    <dbReference type="NCBI Taxonomy" id="2931922"/>
    <lineage>
        <taxon>Bacteria</taxon>
        <taxon>Bacillati</taxon>
        <taxon>Bacillota</taxon>
        <taxon>Tissierellia</taxon>
        <taxon>Tissierellales</taxon>
        <taxon>Peptoniphilaceae</taxon>
        <taxon>Miniphocaeibacter</taxon>
    </lineage>
</organism>
<accession>A0AC61MP06</accession>
<gene>
    <name evidence="1" type="ORF">JFY71_07800</name>
</gene>
<name>A0AC61MP06_9FIRM</name>
<protein>
    <submittedName>
        <fullName evidence="1">NUDIX domain-containing protein</fullName>
    </submittedName>
</protein>
<keyword evidence="2" id="KW-1185">Reference proteome</keyword>
<sequence>MKEAKFYFKNSNAPKPKKIGIGSVVIIKYNDRYLMECRKDSNLWSFIGGNLEIDETFINCAIRETYEETGLKIKEENLEFFKIYYEPSRIAEFPDGNIVRILGVVYILVLKEIPELRVSKESYKLEFFSKDDLRLLNIAKTMDPILNDILIKKI</sequence>
<reference evidence="1 2" key="1">
    <citation type="journal article" date="2022" name="Int. J. Syst. Evol. Microbiol.">
        <title>Miniphocaeibacter halophilus sp. nov., an ammonium-tolerant acetate-producing bacterium isolated from a biogas system.</title>
        <authorList>
            <person name="Schnurer A."/>
            <person name="Singh A."/>
            <person name="Bi S."/>
            <person name="Qiao W."/>
            <person name="Westerholm M."/>
        </authorList>
    </citation>
    <scope>NUCLEOTIDE SEQUENCE [LARGE SCALE GENOMIC DNA]</scope>
    <source>
        <strain evidence="1 2">AMB_01</strain>
    </source>
</reference>
<dbReference type="EMBL" id="CP066744">
    <property type="protein sequence ID" value="QQK07224.1"/>
    <property type="molecule type" value="Genomic_DNA"/>
</dbReference>
<proteinExistence type="predicted"/>
<evidence type="ECO:0000313" key="1">
    <source>
        <dbReference type="EMBL" id="QQK07224.1"/>
    </source>
</evidence>
<evidence type="ECO:0000313" key="2">
    <source>
        <dbReference type="Proteomes" id="UP000595814"/>
    </source>
</evidence>
<dbReference type="Proteomes" id="UP000595814">
    <property type="component" value="Chromosome"/>
</dbReference>